<reference evidence="2 3" key="1">
    <citation type="submission" date="2017-05" db="EMBL/GenBank/DDBJ databases">
        <title>Streptomyces alboflavus Genome sequencing and assembly.</title>
        <authorList>
            <person name="Wang Y."/>
            <person name="Du B."/>
            <person name="Ding Y."/>
            <person name="Liu H."/>
            <person name="Hou Q."/>
            <person name="Liu K."/>
            <person name="Wang C."/>
            <person name="Yao L."/>
        </authorList>
    </citation>
    <scope>NUCLEOTIDE SEQUENCE [LARGE SCALE GENOMIC DNA]</scope>
    <source>
        <strain evidence="2 3">MDJK44</strain>
    </source>
</reference>
<sequence length="389" mass="41260">MDAQRLARVRRFVRTRRGAVATGLAVALLAGGLGTWATDTWPFDGRDQYCWGAWEQDSGPGVLGDEGFEGDDGRSRTSTGTAPTPGSPRGECRLTVASSHTFSDGDKDRQRTTVRVRYGPPPKSAGQRVSWLGGYLADRAMPLPGGLPGAADGNHGILVLPERCDARDGRPTAVTLDAHEEAADDDRVPDVPDLGGSQDVAELLVAAANRGMKAAGCAGGEPLRVTSALPELPERADTFSRGPVCRIPGLDVRADLTKETAMRLVYQVGAVNEDLQSCSARIARSVRLGERSDQTLFDAVMVREPRLTRLLDGVATTEAPAKGWRGTGDFAADRRFVRAECAGRPTAFLLLGTPTGATSDYFATFTNAVARRLGCAPVAPTTDAEGGRR</sequence>
<keyword evidence="3" id="KW-1185">Reference proteome</keyword>
<name>A0A1Z1WLT6_9ACTN</name>
<protein>
    <submittedName>
        <fullName evidence="2">Uncharacterized protein</fullName>
    </submittedName>
</protein>
<dbReference type="RefSeq" id="WP_237307555.1">
    <property type="nucleotide sequence ID" value="NZ_CP021748.1"/>
</dbReference>
<feature type="region of interest" description="Disordered" evidence="1">
    <location>
        <begin position="60"/>
        <end position="127"/>
    </location>
</feature>
<dbReference type="STRING" id="67267.GCA_000716675_03621"/>
<evidence type="ECO:0000313" key="2">
    <source>
        <dbReference type="EMBL" id="ARX87404.1"/>
    </source>
</evidence>
<evidence type="ECO:0000256" key="1">
    <source>
        <dbReference type="SAM" id="MobiDB-lite"/>
    </source>
</evidence>
<evidence type="ECO:0000313" key="3">
    <source>
        <dbReference type="Proteomes" id="UP000195880"/>
    </source>
</evidence>
<organism evidence="2 3">
    <name type="scientific">Streptomyces alboflavus</name>
    <dbReference type="NCBI Taxonomy" id="67267"/>
    <lineage>
        <taxon>Bacteria</taxon>
        <taxon>Bacillati</taxon>
        <taxon>Actinomycetota</taxon>
        <taxon>Actinomycetes</taxon>
        <taxon>Kitasatosporales</taxon>
        <taxon>Streptomycetaceae</taxon>
        <taxon>Streptomyces</taxon>
    </lineage>
</organism>
<proteinExistence type="predicted"/>
<dbReference type="EMBL" id="CP021748">
    <property type="protein sequence ID" value="ARX87404.1"/>
    <property type="molecule type" value="Genomic_DNA"/>
</dbReference>
<accession>A0A1Z1WLT6</accession>
<feature type="compositionally biased region" description="Low complexity" evidence="1">
    <location>
        <begin position="76"/>
        <end position="89"/>
    </location>
</feature>
<dbReference type="AlphaFoldDB" id="A0A1Z1WLT6"/>
<gene>
    <name evidence="2" type="ORF">SMD44_06885</name>
</gene>
<dbReference type="Proteomes" id="UP000195880">
    <property type="component" value="Chromosome"/>
</dbReference>
<dbReference type="KEGG" id="salf:SMD44_06885"/>
<dbReference type="eggNOG" id="ENOG5031E7P">
    <property type="taxonomic scope" value="Bacteria"/>
</dbReference>